<dbReference type="GO" id="GO:0016787">
    <property type="term" value="F:hydrolase activity"/>
    <property type="evidence" value="ECO:0007669"/>
    <property type="project" value="UniProtKB-KW"/>
</dbReference>
<dbReference type="InterPro" id="IPR050272">
    <property type="entry name" value="Isochorismatase-like_hydrls"/>
</dbReference>
<name>A0A2V3UH95_9HYPH</name>
<organism evidence="3 4">
    <name type="scientific">Chelatococcus asaccharovorans</name>
    <dbReference type="NCBI Taxonomy" id="28210"/>
    <lineage>
        <taxon>Bacteria</taxon>
        <taxon>Pseudomonadati</taxon>
        <taxon>Pseudomonadota</taxon>
        <taxon>Alphaproteobacteria</taxon>
        <taxon>Hyphomicrobiales</taxon>
        <taxon>Chelatococcaceae</taxon>
        <taxon>Chelatococcus</taxon>
    </lineage>
</organism>
<evidence type="ECO:0000259" key="2">
    <source>
        <dbReference type="Pfam" id="PF00857"/>
    </source>
</evidence>
<sequence length="399" mass="43076">MTRSIFPPAADTAVFILCGSAQDASLQDGWRQDGWRQAAGERGWLILDLHEVAAPDGPWCGPAAPGQPNGCRVVPDMDARRFVIHGDAAGVYLVSCVDLLLRTHGVSRLLFTGSWNPEFRRTLDTFAGLQGYAIEWRTGPFDDRIDQARDLSDRPPTVLPDLAARVSPRHAALVLIDFQNDFCADAGATGRSGQPMTMIKAAVERTRDLLAAARKAGLCIVHVRAEYGEAFRSIGSPYRFPTPGGREPAVWTASAADLSQVDRFANTAVEVCLSGSWGAEFVDGMEPQADEAVIAKHRFGAFADTGLDRLLRARGISSLIVAGVTTNCCVETTAREAVMRGFHLVVAEDCVAVKDHLADLHRATLESLGLYFGLVRPSDVIMAQWAQSEFAKGTVLSPA</sequence>
<dbReference type="OrthoDB" id="9807387at2"/>
<evidence type="ECO:0000313" key="4">
    <source>
        <dbReference type="Proteomes" id="UP000248021"/>
    </source>
</evidence>
<reference evidence="3 4" key="1">
    <citation type="submission" date="2018-05" db="EMBL/GenBank/DDBJ databases">
        <title>Genomic Encyclopedia of Type Strains, Phase IV (KMG-IV): sequencing the most valuable type-strain genomes for metagenomic binning, comparative biology and taxonomic classification.</title>
        <authorList>
            <person name="Goeker M."/>
        </authorList>
    </citation>
    <scope>NUCLEOTIDE SEQUENCE [LARGE SCALE GENOMIC DNA]</scope>
    <source>
        <strain evidence="3 4">DSM 6462</strain>
    </source>
</reference>
<dbReference type="AlphaFoldDB" id="A0A2V3UH95"/>
<accession>A0A2V3UH95</accession>
<dbReference type="SUPFAM" id="SSF52499">
    <property type="entry name" value="Isochorismatase-like hydrolases"/>
    <property type="match status" value="1"/>
</dbReference>
<comment type="caution">
    <text evidence="3">The sequence shown here is derived from an EMBL/GenBank/DDBJ whole genome shotgun (WGS) entry which is preliminary data.</text>
</comment>
<proteinExistence type="predicted"/>
<evidence type="ECO:0000313" key="3">
    <source>
        <dbReference type="EMBL" id="PXW63595.1"/>
    </source>
</evidence>
<dbReference type="PANTHER" id="PTHR43540">
    <property type="entry name" value="PEROXYUREIDOACRYLATE/UREIDOACRYLATE AMIDOHYDROLASE-RELATED"/>
    <property type="match status" value="1"/>
</dbReference>
<dbReference type="Pfam" id="PF00857">
    <property type="entry name" value="Isochorismatase"/>
    <property type="match status" value="1"/>
</dbReference>
<dbReference type="Gene3D" id="3.40.50.850">
    <property type="entry name" value="Isochorismatase-like"/>
    <property type="match status" value="1"/>
</dbReference>
<dbReference type="PANTHER" id="PTHR43540:SF6">
    <property type="entry name" value="ISOCHORISMATASE-LIKE DOMAIN-CONTAINING PROTEIN"/>
    <property type="match status" value="1"/>
</dbReference>
<dbReference type="RefSeq" id="WP_110373720.1">
    <property type="nucleotide sequence ID" value="NZ_JAHBRY010000002.1"/>
</dbReference>
<dbReference type="Proteomes" id="UP000248021">
    <property type="component" value="Unassembled WGS sequence"/>
</dbReference>
<dbReference type="CDD" id="cd00431">
    <property type="entry name" value="cysteine_hydrolases"/>
    <property type="match status" value="1"/>
</dbReference>
<gene>
    <name evidence="3" type="ORF">C7450_102513</name>
</gene>
<dbReference type="EMBL" id="QJJK01000002">
    <property type="protein sequence ID" value="PXW63595.1"/>
    <property type="molecule type" value="Genomic_DNA"/>
</dbReference>
<keyword evidence="4" id="KW-1185">Reference proteome</keyword>
<evidence type="ECO:0000256" key="1">
    <source>
        <dbReference type="ARBA" id="ARBA00022801"/>
    </source>
</evidence>
<dbReference type="InterPro" id="IPR036380">
    <property type="entry name" value="Isochorismatase-like_sf"/>
</dbReference>
<keyword evidence="1" id="KW-0378">Hydrolase</keyword>
<feature type="domain" description="Isochorismatase-like" evidence="2">
    <location>
        <begin position="171"/>
        <end position="375"/>
    </location>
</feature>
<protein>
    <submittedName>
        <fullName evidence="3">Nicotinamidase-related amidase</fullName>
    </submittedName>
</protein>
<dbReference type="InterPro" id="IPR000868">
    <property type="entry name" value="Isochorismatase-like_dom"/>
</dbReference>